<sequence length="279" mass="32487">MNYSIIFLYYSTFVIIYQLYLLILKCKYIHFHIYLLVIQEPGKYQKGDYYDLNFHRYAVFSNTQLAKVTKVSESNDPVLVNISLNLIQNYIKSQGTNKVNSEKAPQLCDYLNKWLDYMNFLYTCGGKCICKNNLWTKYIDPLWNELEKDEDVSWCSRKANTYAGSFPSEWIPSSCNNIVSGNCDIGNENPEGTAHTSSRTSNFTLAFGYVLFATTIIFILLHKFTPAVSCLHSQIRRKIKLWKNIDGEETEESLESQRQNMDRSSHKPVNLMFYHTLQN</sequence>
<dbReference type="AlphaFoldDB" id="A0A1C3KIV7"/>
<reference evidence="2 3" key="1">
    <citation type="submission" date="2016-06" db="EMBL/GenBank/DDBJ databases">
        <authorList>
            <consortium name="Pathogen Informatics"/>
        </authorList>
    </citation>
    <scope>NUCLEOTIDE SEQUENCE [LARGE SCALE GENOMIC DNA]</scope>
</reference>
<feature type="transmembrane region" description="Helical" evidence="1">
    <location>
        <begin position="6"/>
        <end position="24"/>
    </location>
</feature>
<keyword evidence="1" id="KW-0812">Transmembrane</keyword>
<organism evidence="2 3">
    <name type="scientific">Plasmodium ovale</name>
    <name type="common">malaria parasite P. ovale</name>
    <dbReference type="NCBI Taxonomy" id="36330"/>
    <lineage>
        <taxon>Eukaryota</taxon>
        <taxon>Sar</taxon>
        <taxon>Alveolata</taxon>
        <taxon>Apicomplexa</taxon>
        <taxon>Aconoidasida</taxon>
        <taxon>Haemosporida</taxon>
        <taxon>Plasmodiidae</taxon>
        <taxon>Plasmodium</taxon>
        <taxon>Plasmodium (Plasmodium)</taxon>
    </lineage>
</organism>
<evidence type="ECO:0000256" key="1">
    <source>
        <dbReference type="SAM" id="Phobius"/>
    </source>
</evidence>
<protein>
    <submittedName>
        <fullName evidence="2">PIR protein</fullName>
    </submittedName>
</protein>
<evidence type="ECO:0000313" key="3">
    <source>
        <dbReference type="Proteomes" id="UP000243200"/>
    </source>
</evidence>
<dbReference type="VEuPathDB" id="PlasmoDB:PocGH01_00145500"/>
<feature type="transmembrane region" description="Helical" evidence="1">
    <location>
        <begin position="203"/>
        <end position="221"/>
    </location>
</feature>
<dbReference type="VEuPathDB" id="PlasmoDB:POWCR01_000151800"/>
<keyword evidence="1" id="KW-1133">Transmembrane helix</keyword>
<accession>A0A1C3KIV7</accession>
<keyword evidence="1" id="KW-0472">Membrane</keyword>
<dbReference type="EMBL" id="FLRJ01000500">
    <property type="protein sequence ID" value="SBT73782.1"/>
    <property type="molecule type" value="Genomic_DNA"/>
</dbReference>
<dbReference type="Proteomes" id="UP000243200">
    <property type="component" value="Unassembled WGS sequence"/>
</dbReference>
<gene>
    <name evidence="2" type="primary">PowCR01_000151800</name>
    <name evidence="2" type="ORF">POWCR01_000151800</name>
</gene>
<dbReference type="OrthoDB" id="10280454at2759"/>
<proteinExistence type="predicted"/>
<name>A0A1C3KIV7_PLAOA</name>
<evidence type="ECO:0000313" key="2">
    <source>
        <dbReference type="EMBL" id="SBT73782.1"/>
    </source>
</evidence>